<dbReference type="KEGG" id="fmr:Fuma_01178"/>
<protein>
    <submittedName>
        <fullName evidence="1">Uncharacterized protein</fullName>
    </submittedName>
</protein>
<accession>A0A1P8WBZ5</accession>
<dbReference type="EMBL" id="CP017641">
    <property type="protein sequence ID" value="APZ91589.1"/>
    <property type="molecule type" value="Genomic_DNA"/>
</dbReference>
<name>A0A1P8WBZ5_9PLAN</name>
<organism evidence="1 2">
    <name type="scientific">Fuerstiella marisgermanici</name>
    <dbReference type="NCBI Taxonomy" id="1891926"/>
    <lineage>
        <taxon>Bacteria</taxon>
        <taxon>Pseudomonadati</taxon>
        <taxon>Planctomycetota</taxon>
        <taxon>Planctomycetia</taxon>
        <taxon>Planctomycetales</taxon>
        <taxon>Planctomycetaceae</taxon>
        <taxon>Fuerstiella</taxon>
    </lineage>
</organism>
<sequence>MSRTGNCYDNAVAERLFWSLEYCVSGLDKATKKLSDMKAETEAKIGAIEDQIKTASAERKGKLDRRDALNEDLAKRSEKLKQAGQLIGEAVTGS</sequence>
<dbReference type="Proteomes" id="UP000187735">
    <property type="component" value="Chromosome"/>
</dbReference>
<dbReference type="STRING" id="1891926.Fuma_01178"/>
<evidence type="ECO:0000313" key="1">
    <source>
        <dbReference type="EMBL" id="APZ91589.1"/>
    </source>
</evidence>
<reference evidence="1 2" key="1">
    <citation type="journal article" date="2016" name="Front. Microbiol.">
        <title>Fuerstia marisgermanicae gen. nov., sp. nov., an Unusual Member of the Phylum Planctomycetes from the German Wadden Sea.</title>
        <authorList>
            <person name="Kohn T."/>
            <person name="Heuer A."/>
            <person name="Jogler M."/>
            <person name="Vollmers J."/>
            <person name="Boedeker C."/>
            <person name="Bunk B."/>
            <person name="Rast P."/>
            <person name="Borchert D."/>
            <person name="Glockner I."/>
            <person name="Freese H.M."/>
            <person name="Klenk H.P."/>
            <person name="Overmann J."/>
            <person name="Kaster A.K."/>
            <person name="Rohde M."/>
            <person name="Wiegand S."/>
            <person name="Jogler C."/>
        </authorList>
    </citation>
    <scope>NUCLEOTIDE SEQUENCE [LARGE SCALE GENOMIC DNA]</scope>
    <source>
        <strain evidence="1 2">NH11</strain>
    </source>
</reference>
<gene>
    <name evidence="1" type="ORF">Fuma_01178</name>
</gene>
<evidence type="ECO:0000313" key="2">
    <source>
        <dbReference type="Proteomes" id="UP000187735"/>
    </source>
</evidence>
<keyword evidence="2" id="KW-1185">Reference proteome</keyword>
<proteinExistence type="predicted"/>
<dbReference type="AlphaFoldDB" id="A0A1P8WBZ5"/>